<accession>A0A9D1ZV72</accession>
<dbReference type="EMBL" id="DXCQ01000023">
    <property type="protein sequence ID" value="HIY96470.1"/>
    <property type="molecule type" value="Genomic_DNA"/>
</dbReference>
<gene>
    <name evidence="3" type="ORF">H9729_02160</name>
</gene>
<feature type="transmembrane region" description="Helical" evidence="2">
    <location>
        <begin position="6"/>
        <end position="34"/>
    </location>
</feature>
<keyword evidence="2" id="KW-1133">Transmembrane helix</keyword>
<keyword evidence="2" id="KW-0472">Membrane</keyword>
<evidence type="ECO:0000313" key="3">
    <source>
        <dbReference type="EMBL" id="HIY96470.1"/>
    </source>
</evidence>
<organism evidence="3 4">
    <name type="scientific">Candidatus Borkfalkia excrementigallinarum</name>
    <dbReference type="NCBI Taxonomy" id="2838506"/>
    <lineage>
        <taxon>Bacteria</taxon>
        <taxon>Bacillati</taxon>
        <taxon>Bacillota</taxon>
        <taxon>Clostridia</taxon>
        <taxon>Christensenellales</taxon>
        <taxon>Christensenellaceae</taxon>
        <taxon>Candidatus Borkfalkia</taxon>
    </lineage>
</organism>
<reference evidence="3" key="1">
    <citation type="journal article" date="2021" name="PeerJ">
        <title>Extensive microbial diversity within the chicken gut microbiome revealed by metagenomics and culture.</title>
        <authorList>
            <person name="Gilroy R."/>
            <person name="Ravi A."/>
            <person name="Getino M."/>
            <person name="Pursley I."/>
            <person name="Horton D.L."/>
            <person name="Alikhan N.F."/>
            <person name="Baker D."/>
            <person name="Gharbi K."/>
            <person name="Hall N."/>
            <person name="Watson M."/>
            <person name="Adriaenssens E.M."/>
            <person name="Foster-Nyarko E."/>
            <person name="Jarju S."/>
            <person name="Secka A."/>
            <person name="Antonio M."/>
            <person name="Oren A."/>
            <person name="Chaudhuri R.R."/>
            <person name="La Ragione R."/>
            <person name="Hildebrand F."/>
            <person name="Pallen M.J."/>
        </authorList>
    </citation>
    <scope>NUCLEOTIDE SEQUENCE</scope>
    <source>
        <strain evidence="3">1345</strain>
    </source>
</reference>
<evidence type="ECO:0000256" key="1">
    <source>
        <dbReference type="SAM" id="MobiDB-lite"/>
    </source>
</evidence>
<feature type="transmembrane region" description="Helical" evidence="2">
    <location>
        <begin position="77"/>
        <end position="96"/>
    </location>
</feature>
<comment type="caution">
    <text evidence="3">The sequence shown here is derived from an EMBL/GenBank/DDBJ whole genome shotgun (WGS) entry which is preliminary data.</text>
</comment>
<feature type="region of interest" description="Disordered" evidence="1">
    <location>
        <begin position="129"/>
        <end position="159"/>
    </location>
</feature>
<proteinExistence type="predicted"/>
<dbReference type="Proteomes" id="UP000886750">
    <property type="component" value="Unassembled WGS sequence"/>
</dbReference>
<name>A0A9D1ZV72_9FIRM</name>
<keyword evidence="2" id="KW-0812">Transmembrane</keyword>
<feature type="transmembrane region" description="Helical" evidence="2">
    <location>
        <begin position="46"/>
        <end position="65"/>
    </location>
</feature>
<feature type="compositionally biased region" description="Polar residues" evidence="1">
    <location>
        <begin position="135"/>
        <end position="157"/>
    </location>
</feature>
<dbReference type="AlphaFoldDB" id="A0A9D1ZV72"/>
<evidence type="ECO:0000313" key="4">
    <source>
        <dbReference type="Proteomes" id="UP000886750"/>
    </source>
</evidence>
<sequence length="174" mass="19213">MKEEVLLYSVCAGIAIAAVAITSIIKLIVCSIANKMGKDVSGNAKEYIFTPIALVIAALGLYIWLDKFIRLENEEQFVLIVAAFSVGTMLIYWLLFQPTRKLVKKILSLLKKTELKPAVEFVENLVESTEDAKQEQTSVDGLQSNAKNESKKTSLSAANAADSLREMVETLKKK</sequence>
<reference evidence="3" key="2">
    <citation type="submission" date="2021-04" db="EMBL/GenBank/DDBJ databases">
        <authorList>
            <person name="Gilroy R."/>
        </authorList>
    </citation>
    <scope>NUCLEOTIDE SEQUENCE</scope>
    <source>
        <strain evidence="3">1345</strain>
    </source>
</reference>
<evidence type="ECO:0000256" key="2">
    <source>
        <dbReference type="SAM" id="Phobius"/>
    </source>
</evidence>
<protein>
    <submittedName>
        <fullName evidence="3">Uncharacterized protein</fullName>
    </submittedName>
</protein>